<dbReference type="PANTHER" id="PTHR10357">
    <property type="entry name" value="ALPHA-AMYLASE FAMILY MEMBER"/>
    <property type="match status" value="1"/>
</dbReference>
<feature type="binding site" evidence="17">
    <location>
        <position position="331"/>
    </location>
    <ligand>
        <name>substrate</name>
    </ligand>
</feature>
<feature type="active site" description="Proton donor" evidence="13">
    <location>
        <position position="262"/>
    </location>
</feature>
<comment type="similarity">
    <text evidence="3">Belongs to the glycosyl hydrolase 13 family.</text>
</comment>
<evidence type="ECO:0000256" key="11">
    <source>
        <dbReference type="ARBA" id="ARBA00023277"/>
    </source>
</evidence>
<dbReference type="FunFam" id="3.20.20.80:FF:000120">
    <property type="entry name" value="Alpha-amylase A"/>
    <property type="match status" value="1"/>
</dbReference>
<protein>
    <recommendedName>
        <fullName evidence="4">alpha-amylase</fullName>
        <ecNumber evidence="4">3.2.1.1</ecNumber>
    </recommendedName>
</protein>
<evidence type="ECO:0000256" key="1">
    <source>
        <dbReference type="ARBA" id="ARBA00000548"/>
    </source>
</evidence>
<dbReference type="PIRSF" id="PIRSF001024">
    <property type="entry name" value="Alph-amyl_fung"/>
    <property type="match status" value="1"/>
</dbReference>
<dbReference type="InterPro" id="IPR015340">
    <property type="entry name" value="A_amylase_C_dom"/>
</dbReference>
<dbReference type="STRING" id="1296100.A0A1B9G219"/>
<evidence type="ECO:0000256" key="6">
    <source>
        <dbReference type="ARBA" id="ARBA00022729"/>
    </source>
</evidence>
<keyword evidence="5 15" id="KW-0479">Metal-binding</keyword>
<feature type="disulfide bond" evidence="16">
    <location>
        <begin position="475"/>
        <end position="514"/>
    </location>
</feature>
<dbReference type="InterPro" id="IPR013780">
    <property type="entry name" value="Glyco_hydro_b"/>
</dbReference>
<keyword evidence="8 15" id="KW-0106">Calcium</keyword>
<keyword evidence="6 18" id="KW-0732">Signal</keyword>
<feature type="site" description="Transition state stabilizer" evidence="14">
    <location>
        <position position="331"/>
    </location>
</feature>
<dbReference type="CDD" id="cd11319">
    <property type="entry name" value="AmyAc_euk_AmyA"/>
    <property type="match status" value="1"/>
</dbReference>
<evidence type="ECO:0000256" key="10">
    <source>
        <dbReference type="ARBA" id="ARBA00023180"/>
    </source>
</evidence>
<dbReference type="PANTHER" id="PTHR10357:SF215">
    <property type="entry name" value="ALPHA-AMYLASE 1"/>
    <property type="match status" value="1"/>
</dbReference>
<evidence type="ECO:0000313" key="22">
    <source>
        <dbReference type="Proteomes" id="UP000092730"/>
    </source>
</evidence>
<evidence type="ECO:0000256" key="5">
    <source>
        <dbReference type="ARBA" id="ARBA00022723"/>
    </source>
</evidence>
<keyword evidence="11" id="KW-0119">Carbohydrate metabolism</keyword>
<feature type="binding site" evidence="15">
    <location>
        <position position="150"/>
    </location>
    <ligand>
        <name>Ca(2+)</name>
        <dbReference type="ChEBI" id="CHEBI:29108"/>
        <label>1</label>
    </ligand>
</feature>
<accession>A0A1B9G219</accession>
<keyword evidence="7" id="KW-0378">Hydrolase</keyword>
<keyword evidence="22" id="KW-1185">Reference proteome</keyword>
<feature type="binding site" evidence="15">
    <location>
        <position position="262"/>
    </location>
    <ligand>
        <name>Ca(2+)</name>
        <dbReference type="ChEBI" id="CHEBI:29108"/>
        <label>2</label>
    </ligand>
</feature>
<dbReference type="GO" id="GO:0004556">
    <property type="term" value="F:alpha-amylase activity"/>
    <property type="evidence" value="ECO:0007669"/>
    <property type="project" value="UniProtKB-EC"/>
</dbReference>
<evidence type="ECO:0000313" key="20">
    <source>
        <dbReference type="EMBL" id="OCF25059.1"/>
    </source>
</evidence>
<evidence type="ECO:0000256" key="13">
    <source>
        <dbReference type="PIRSR" id="PIRSR001024-1"/>
    </source>
</evidence>
<feature type="disulfide bond" evidence="16">
    <location>
        <begin position="183"/>
        <end position="196"/>
    </location>
</feature>
<evidence type="ECO:0000256" key="14">
    <source>
        <dbReference type="PIRSR" id="PIRSR001024-2"/>
    </source>
</evidence>
<evidence type="ECO:0000259" key="19">
    <source>
        <dbReference type="SMART" id="SM00642"/>
    </source>
</evidence>
<dbReference type="InterPro" id="IPR017853">
    <property type="entry name" value="GH"/>
</dbReference>
<feature type="signal peptide" evidence="18">
    <location>
        <begin position="1"/>
        <end position="22"/>
    </location>
</feature>
<dbReference type="Pfam" id="PF00128">
    <property type="entry name" value="Alpha-amylase"/>
    <property type="match status" value="1"/>
</dbReference>
<reference evidence="20" key="1">
    <citation type="submission" date="2013-07" db="EMBL/GenBank/DDBJ databases">
        <title>The Genome Sequence of Cryptococcus bestiolae CBS10118.</title>
        <authorList>
            <consortium name="The Broad Institute Genome Sequencing Platform"/>
            <person name="Cuomo C."/>
            <person name="Litvintseva A."/>
            <person name="Chen Y."/>
            <person name="Heitman J."/>
            <person name="Sun S."/>
            <person name="Springer D."/>
            <person name="Dromer F."/>
            <person name="Young S.K."/>
            <person name="Zeng Q."/>
            <person name="Gargeya S."/>
            <person name="Fitzgerald M."/>
            <person name="Abouelleil A."/>
            <person name="Alvarado L."/>
            <person name="Berlin A.M."/>
            <person name="Chapman S.B."/>
            <person name="Dewar J."/>
            <person name="Goldberg J."/>
            <person name="Griggs A."/>
            <person name="Gujja S."/>
            <person name="Hansen M."/>
            <person name="Howarth C."/>
            <person name="Imamovic A."/>
            <person name="Larimer J."/>
            <person name="McCowan C."/>
            <person name="Murphy C."/>
            <person name="Pearson M."/>
            <person name="Priest M."/>
            <person name="Roberts A."/>
            <person name="Saif S."/>
            <person name="Shea T."/>
            <person name="Sykes S."/>
            <person name="Wortman J."/>
            <person name="Nusbaum C."/>
            <person name="Birren B."/>
        </authorList>
    </citation>
    <scope>NUCLEOTIDE SEQUENCE [LARGE SCALE GENOMIC DNA]</scope>
    <source>
        <strain evidence="20">CBS 10118</strain>
    </source>
</reference>
<reference evidence="21" key="4">
    <citation type="submission" date="2024-02" db="EMBL/GenBank/DDBJ databases">
        <title>Comparative genomics of Cryptococcus and Kwoniella reveals pathogenesis evolution and contrasting modes of karyotype evolution via chromosome fusion or intercentromeric recombination.</title>
        <authorList>
            <person name="Coelho M.A."/>
            <person name="David-Palma M."/>
            <person name="Shea T."/>
            <person name="Bowers K."/>
            <person name="McGinley-Smith S."/>
            <person name="Mohammad A.W."/>
            <person name="Gnirke A."/>
            <person name="Yurkov A.M."/>
            <person name="Nowrousian M."/>
            <person name="Sun S."/>
            <person name="Cuomo C.A."/>
            <person name="Heitman J."/>
        </authorList>
    </citation>
    <scope>NUCLEOTIDE SEQUENCE</scope>
    <source>
        <strain evidence="21">CBS 10118</strain>
    </source>
</reference>
<evidence type="ECO:0000256" key="15">
    <source>
        <dbReference type="PIRSR" id="PIRSR001024-3"/>
    </source>
</evidence>
<dbReference type="Gene3D" id="2.60.40.1180">
    <property type="entry name" value="Golgi alpha-mannosidase II"/>
    <property type="match status" value="1"/>
</dbReference>
<dbReference type="Pfam" id="PF09260">
    <property type="entry name" value="A_amylase_dom_C"/>
    <property type="match status" value="1"/>
</dbReference>
<dbReference type="GeneID" id="30209268"/>
<feature type="binding site" evidence="17">
    <location>
        <position position="64"/>
    </location>
    <ligand>
        <name>substrate</name>
    </ligand>
</feature>
<feature type="active site" description="Nucleophile" evidence="13">
    <location>
        <position position="238"/>
    </location>
</feature>
<evidence type="ECO:0000256" key="2">
    <source>
        <dbReference type="ARBA" id="ARBA00001913"/>
    </source>
</evidence>
<dbReference type="SUPFAM" id="SSF51445">
    <property type="entry name" value="(Trans)glycosidases"/>
    <property type="match status" value="1"/>
</dbReference>
<evidence type="ECO:0000256" key="3">
    <source>
        <dbReference type="ARBA" id="ARBA00008061"/>
    </source>
</evidence>
<comment type="catalytic activity">
    <reaction evidence="1">
        <text>Endohydrolysis of (1-&gt;4)-alpha-D-glucosidic linkages in polysaccharides containing three or more (1-&gt;4)-alpha-linked D-glucose units.</text>
        <dbReference type="EC" id="3.2.1.1"/>
    </reaction>
</comment>
<feature type="chain" id="PRO_5042334780" description="alpha-amylase" evidence="18">
    <location>
        <begin position="23"/>
        <end position="564"/>
    </location>
</feature>
<dbReference type="InterPro" id="IPR013777">
    <property type="entry name" value="A-amylase-like"/>
</dbReference>
<dbReference type="RefSeq" id="XP_019046129.1">
    <property type="nucleotide sequence ID" value="XM_019191499.1"/>
</dbReference>
<feature type="binding site" evidence="17">
    <location>
        <position position="379"/>
    </location>
    <ligand>
        <name>substrate</name>
    </ligand>
</feature>
<evidence type="ECO:0000256" key="18">
    <source>
        <dbReference type="SAM" id="SignalP"/>
    </source>
</evidence>
<feature type="disulfide bond" evidence="16">
    <location>
        <begin position="59"/>
        <end position="67"/>
    </location>
</feature>
<feature type="binding site" evidence="17">
    <location>
        <position position="236"/>
    </location>
    <ligand>
        <name>substrate</name>
    </ligand>
</feature>
<evidence type="ECO:0000256" key="17">
    <source>
        <dbReference type="PIRSR" id="PIRSR001024-5"/>
    </source>
</evidence>
<dbReference type="VEuPathDB" id="FungiDB:I302_04869"/>
<feature type="binding site" evidence="15">
    <location>
        <position position="207"/>
    </location>
    <ligand>
        <name>Ca(2+)</name>
        <dbReference type="ChEBI" id="CHEBI:29108"/>
        <label>1</label>
    </ligand>
</feature>
<evidence type="ECO:0000256" key="12">
    <source>
        <dbReference type="ARBA" id="ARBA00023295"/>
    </source>
</evidence>
<dbReference type="SUPFAM" id="SSF51011">
    <property type="entry name" value="Glycosyl hydrolase domain"/>
    <property type="match status" value="1"/>
</dbReference>
<keyword evidence="9 16" id="KW-1015">Disulfide bond</keyword>
<dbReference type="Proteomes" id="UP000092730">
    <property type="component" value="Chromosome 4"/>
</dbReference>
<evidence type="ECO:0000256" key="8">
    <source>
        <dbReference type="ARBA" id="ARBA00022837"/>
    </source>
</evidence>
<keyword evidence="10" id="KW-0325">Glycoprotein</keyword>
<gene>
    <name evidence="20" type="ORF">I302_04869</name>
    <name evidence="21" type="ORF">I302_105749</name>
</gene>
<reference evidence="20" key="3">
    <citation type="submission" date="2014-01" db="EMBL/GenBank/DDBJ databases">
        <title>Evolution of pathogenesis and genome organization in the Tremellales.</title>
        <authorList>
            <person name="Cuomo C."/>
            <person name="Litvintseva A."/>
            <person name="Heitman J."/>
            <person name="Chen Y."/>
            <person name="Sun S."/>
            <person name="Springer D."/>
            <person name="Dromer F."/>
            <person name="Young S."/>
            <person name="Zeng Q."/>
            <person name="Chapman S."/>
            <person name="Gujja S."/>
            <person name="Saif S."/>
            <person name="Birren B."/>
        </authorList>
    </citation>
    <scope>NUCLEOTIDE SEQUENCE</scope>
    <source>
        <strain evidence="20">CBS 10118</strain>
    </source>
</reference>
<dbReference type="SMART" id="SM00642">
    <property type="entry name" value="Aamy"/>
    <property type="match status" value="1"/>
</dbReference>
<dbReference type="OrthoDB" id="204980at2759"/>
<dbReference type="EC" id="3.2.1.1" evidence="4"/>
<proteinExistence type="inferred from homology"/>
<evidence type="ECO:0000256" key="9">
    <source>
        <dbReference type="ARBA" id="ARBA00023157"/>
    </source>
</evidence>
<dbReference type="InterPro" id="IPR006047">
    <property type="entry name" value="GH13_cat_dom"/>
</dbReference>
<evidence type="ECO:0000313" key="21">
    <source>
        <dbReference type="EMBL" id="WVW83728.1"/>
    </source>
</evidence>
<name>A0A1B9G219_9TREE</name>
<feature type="binding site" evidence="15">
    <location>
        <position position="194"/>
    </location>
    <ligand>
        <name>Ca(2+)</name>
        <dbReference type="ChEBI" id="CHEBI:29108"/>
        <label>1</label>
    </ligand>
</feature>
<dbReference type="GO" id="GO:0005509">
    <property type="term" value="F:calcium ion binding"/>
    <property type="evidence" value="ECO:0007669"/>
    <property type="project" value="InterPro"/>
</dbReference>
<evidence type="ECO:0000256" key="4">
    <source>
        <dbReference type="ARBA" id="ARBA00012595"/>
    </source>
</evidence>
<dbReference type="AlphaFoldDB" id="A0A1B9G219"/>
<dbReference type="EMBL" id="KI894021">
    <property type="protein sequence ID" value="OCF25059.1"/>
    <property type="molecule type" value="Genomic_DNA"/>
</dbReference>
<comment type="cofactor">
    <cofactor evidence="2">
        <name>Ca(2+)</name>
        <dbReference type="ChEBI" id="CHEBI:29108"/>
    </cofactor>
</comment>
<feature type="domain" description="Glycosyl hydrolase family 13 catalytic" evidence="19">
    <location>
        <begin position="35"/>
        <end position="403"/>
    </location>
</feature>
<dbReference type="KEGG" id="kbi:30209268"/>
<evidence type="ECO:0000256" key="16">
    <source>
        <dbReference type="PIRSR" id="PIRSR001024-4"/>
    </source>
</evidence>
<feature type="binding site" evidence="15">
    <location>
        <position position="238"/>
    </location>
    <ligand>
        <name>Ca(2+)</name>
        <dbReference type="ChEBI" id="CHEBI:29108"/>
        <label>2</label>
    </ligand>
</feature>
<feature type="binding site" evidence="15">
    <location>
        <position position="242"/>
    </location>
    <ligand>
        <name>Ca(2+)</name>
        <dbReference type="ChEBI" id="CHEBI:29108"/>
        <label>1</label>
    </ligand>
</feature>
<dbReference type="EMBL" id="CP144544">
    <property type="protein sequence ID" value="WVW83728.1"/>
    <property type="molecule type" value="Genomic_DNA"/>
</dbReference>
<organism evidence="20">
    <name type="scientific">Kwoniella bestiolae CBS 10118</name>
    <dbReference type="NCBI Taxonomy" id="1296100"/>
    <lineage>
        <taxon>Eukaryota</taxon>
        <taxon>Fungi</taxon>
        <taxon>Dikarya</taxon>
        <taxon>Basidiomycota</taxon>
        <taxon>Agaricomycotina</taxon>
        <taxon>Tremellomycetes</taxon>
        <taxon>Tremellales</taxon>
        <taxon>Cryptococcaceae</taxon>
        <taxon>Kwoniella</taxon>
    </lineage>
</organism>
<feature type="binding site" evidence="17">
    <location>
        <position position="112"/>
    </location>
    <ligand>
        <name>substrate</name>
    </ligand>
</feature>
<dbReference type="Gene3D" id="3.20.20.80">
    <property type="entry name" value="Glycosidases"/>
    <property type="match status" value="1"/>
</dbReference>
<evidence type="ECO:0000256" key="7">
    <source>
        <dbReference type="ARBA" id="ARBA00022801"/>
    </source>
</evidence>
<reference evidence="21" key="2">
    <citation type="submission" date="2013-07" db="EMBL/GenBank/DDBJ databases">
        <authorList>
            <consortium name="The Broad Institute Genome Sequencing Platform"/>
            <person name="Cuomo C."/>
            <person name="Litvintseva A."/>
            <person name="Chen Y."/>
            <person name="Heitman J."/>
            <person name="Sun S."/>
            <person name="Springer D."/>
            <person name="Dromer F."/>
            <person name="Young S.K."/>
            <person name="Zeng Q."/>
            <person name="Gargeya S."/>
            <person name="Fitzgerald M."/>
            <person name="Abouelleil A."/>
            <person name="Alvarado L."/>
            <person name="Berlin A.M."/>
            <person name="Chapman S.B."/>
            <person name="Dewar J."/>
            <person name="Goldberg J."/>
            <person name="Griggs A."/>
            <person name="Gujja S."/>
            <person name="Hansen M."/>
            <person name="Howarth C."/>
            <person name="Imamovic A."/>
            <person name="Larimer J."/>
            <person name="McCowan C."/>
            <person name="Murphy C."/>
            <person name="Pearson M."/>
            <person name="Priest M."/>
            <person name="Roberts A."/>
            <person name="Saif S."/>
            <person name="Shea T."/>
            <person name="Sykes S."/>
            <person name="Wortman J."/>
            <person name="Nusbaum C."/>
            <person name="Birren B."/>
        </authorList>
    </citation>
    <scope>NUCLEOTIDE SEQUENCE</scope>
    <source>
        <strain evidence="21">CBS 10118</strain>
    </source>
</reference>
<keyword evidence="12" id="KW-0326">Glycosidase</keyword>
<sequence length="564" mass="60999">MLQFSTLLSIISLLSLASVAHAAKADQWKGKSIYQLFTDRFAPPSATAPARTSPLPETCDPIQQTWCGGTWLSIIDKLDYIQGMGFDAIWISPVSQNIDVYTPYNYAYHGYWVNDPLVLNPRFGSADDLKALSNSLHARGMYLMVDVVVNNVPSLNAYDAVNSTALKLDGSLWTDPSEFHPQCWIDYSNQTSVENCWLGDDKVALMDVNTENPTVVSTLNSWIGNLTSTYGIDGLRIDAAKHVPGPFWTKFCEASGVFCIGEVYGSDINFAASFQTQKYMDSVLGYPFYYGIVNGFGTPSGNMSNFVEIAQQTLATFPQPGLLGNFIENHDLPRWRNTTSDPQLAYNAMVAQFIFDGLPIVYYGQEQDFSHGAGDPYNRAALWPSNYANTTTYQHIRRLNDIRHAVIGNNTQFNGKNFLDSQTTIVASTKTDVAFRKGPLLAVLTNRGSPAVPQAFGVPTSGWSAQSAVIDLLSCKQYAVGSGGAISVSYAASGYGGMPYIFVSQADAAALKICGDVGVATYVSANTTSKASSAPTTLPVQASKELLSILAAGLVGLAVTLSLV</sequence>
<dbReference type="GO" id="GO:0016052">
    <property type="term" value="P:carbohydrate catabolic process"/>
    <property type="evidence" value="ECO:0007669"/>
    <property type="project" value="InterPro"/>
</dbReference>